<evidence type="ECO:0000259" key="4">
    <source>
        <dbReference type="PROSITE" id="PS50055"/>
    </source>
</evidence>
<feature type="compositionally biased region" description="Low complexity" evidence="3">
    <location>
        <begin position="696"/>
        <end position="717"/>
    </location>
</feature>
<comment type="similarity">
    <text evidence="1">Belongs to the protein-tyrosine phosphatase family. Non-receptor class subfamily.</text>
</comment>
<dbReference type="InterPro" id="IPR050348">
    <property type="entry name" value="Protein-Tyr_Phosphatase"/>
</dbReference>
<feature type="region of interest" description="Disordered" evidence="3">
    <location>
        <begin position="1"/>
        <end position="83"/>
    </location>
</feature>
<feature type="compositionally biased region" description="Basic and acidic residues" evidence="3">
    <location>
        <begin position="882"/>
        <end position="901"/>
    </location>
</feature>
<feature type="compositionally biased region" description="Polar residues" evidence="3">
    <location>
        <begin position="864"/>
        <end position="877"/>
    </location>
</feature>
<dbReference type="SMART" id="SM00194">
    <property type="entry name" value="PTPc"/>
    <property type="match status" value="1"/>
</dbReference>
<dbReference type="InterPro" id="IPR036873">
    <property type="entry name" value="Rhodanese-like_dom_sf"/>
</dbReference>
<feature type="compositionally biased region" description="Polar residues" evidence="3">
    <location>
        <begin position="902"/>
        <end position="912"/>
    </location>
</feature>
<gene>
    <name evidence="7" type="ORF">BT67DRAFT_207725</name>
</gene>
<feature type="region of interest" description="Disordered" evidence="3">
    <location>
        <begin position="211"/>
        <end position="235"/>
    </location>
</feature>
<evidence type="ECO:0000259" key="6">
    <source>
        <dbReference type="PROSITE" id="PS50206"/>
    </source>
</evidence>
<name>A0AAN6UFS7_9PEZI</name>
<dbReference type="PANTHER" id="PTHR19134">
    <property type="entry name" value="RECEPTOR-TYPE TYROSINE-PROTEIN PHOSPHATASE"/>
    <property type="match status" value="1"/>
</dbReference>
<dbReference type="InterPro" id="IPR029021">
    <property type="entry name" value="Prot-tyrosine_phosphatase-like"/>
</dbReference>
<feature type="domain" description="Tyrosine-protein phosphatase" evidence="4">
    <location>
        <begin position="582"/>
        <end position="956"/>
    </location>
</feature>
<feature type="compositionally biased region" description="Basic and acidic residues" evidence="3">
    <location>
        <begin position="1"/>
        <end position="10"/>
    </location>
</feature>
<dbReference type="InterPro" id="IPR001763">
    <property type="entry name" value="Rhodanese-like_dom"/>
</dbReference>
<evidence type="ECO:0000313" key="7">
    <source>
        <dbReference type="EMBL" id="KAK4130831.1"/>
    </source>
</evidence>
<evidence type="ECO:0000259" key="5">
    <source>
        <dbReference type="PROSITE" id="PS50056"/>
    </source>
</evidence>
<dbReference type="Gene3D" id="3.90.190.10">
    <property type="entry name" value="Protein tyrosine phosphatase superfamily"/>
    <property type="match status" value="1"/>
</dbReference>
<evidence type="ECO:0000313" key="8">
    <source>
        <dbReference type="Proteomes" id="UP001304895"/>
    </source>
</evidence>
<accession>A0AAN6UFS7</accession>
<dbReference type="CDD" id="cd01446">
    <property type="entry name" value="DSP_MapKP"/>
    <property type="match status" value="1"/>
</dbReference>
<dbReference type="PRINTS" id="PR00700">
    <property type="entry name" value="PRTYPHPHTASE"/>
</dbReference>
<dbReference type="SMART" id="SM00404">
    <property type="entry name" value="PTPc_motif"/>
    <property type="match status" value="1"/>
</dbReference>
<dbReference type="Pfam" id="PF00581">
    <property type="entry name" value="Rhodanese"/>
    <property type="match status" value="1"/>
</dbReference>
<dbReference type="PROSITE" id="PS00383">
    <property type="entry name" value="TYR_PHOSPHATASE_1"/>
    <property type="match status" value="1"/>
</dbReference>
<organism evidence="7 8">
    <name type="scientific">Trichocladium antarcticum</name>
    <dbReference type="NCBI Taxonomy" id="1450529"/>
    <lineage>
        <taxon>Eukaryota</taxon>
        <taxon>Fungi</taxon>
        <taxon>Dikarya</taxon>
        <taxon>Ascomycota</taxon>
        <taxon>Pezizomycotina</taxon>
        <taxon>Sordariomycetes</taxon>
        <taxon>Sordariomycetidae</taxon>
        <taxon>Sordariales</taxon>
        <taxon>Chaetomiaceae</taxon>
        <taxon>Trichocladium</taxon>
    </lineage>
</organism>
<dbReference type="GO" id="GO:0004725">
    <property type="term" value="F:protein tyrosine phosphatase activity"/>
    <property type="evidence" value="ECO:0007669"/>
    <property type="project" value="UniProtKB-EC"/>
</dbReference>
<feature type="domain" description="Rhodanese" evidence="6">
    <location>
        <begin position="330"/>
        <end position="446"/>
    </location>
</feature>
<dbReference type="InterPro" id="IPR016130">
    <property type="entry name" value="Tyr_Pase_AS"/>
</dbReference>
<dbReference type="PANTHER" id="PTHR19134:SF561">
    <property type="entry name" value="PROTEIN TYROSINE PHOSPHATASE 36E, ISOFORM A"/>
    <property type="match status" value="1"/>
</dbReference>
<evidence type="ECO:0000256" key="1">
    <source>
        <dbReference type="ARBA" id="ARBA00009649"/>
    </source>
</evidence>
<dbReference type="AlphaFoldDB" id="A0AAN6UFS7"/>
<dbReference type="SUPFAM" id="SSF52821">
    <property type="entry name" value="Rhodanese/Cell cycle control phosphatase"/>
    <property type="match status" value="1"/>
</dbReference>
<dbReference type="SUPFAM" id="SSF52799">
    <property type="entry name" value="(Phosphotyrosine protein) phosphatases II"/>
    <property type="match status" value="1"/>
</dbReference>
<feature type="domain" description="Tyrosine specific protein phosphatases" evidence="5">
    <location>
        <begin position="796"/>
        <end position="851"/>
    </location>
</feature>
<feature type="compositionally biased region" description="Polar residues" evidence="3">
    <location>
        <begin position="36"/>
        <end position="49"/>
    </location>
</feature>
<feature type="region of interest" description="Disordered" evidence="3">
    <location>
        <begin position="277"/>
        <end position="318"/>
    </location>
</feature>
<keyword evidence="8" id="KW-1185">Reference proteome</keyword>
<dbReference type="Proteomes" id="UP001304895">
    <property type="component" value="Unassembled WGS sequence"/>
</dbReference>
<dbReference type="PROSITE" id="PS50206">
    <property type="entry name" value="RHODANESE_3"/>
    <property type="match status" value="1"/>
</dbReference>
<dbReference type="SMART" id="SM00450">
    <property type="entry name" value="RHOD"/>
    <property type="match status" value="1"/>
</dbReference>
<evidence type="ECO:0000256" key="2">
    <source>
        <dbReference type="ARBA" id="ARBA00013064"/>
    </source>
</evidence>
<evidence type="ECO:0000256" key="3">
    <source>
        <dbReference type="SAM" id="MobiDB-lite"/>
    </source>
</evidence>
<comment type="caution">
    <text evidence="7">The sequence shown here is derived from an EMBL/GenBank/DDBJ whole genome shotgun (WGS) entry which is preliminary data.</text>
</comment>
<dbReference type="EMBL" id="MU853431">
    <property type="protein sequence ID" value="KAK4130831.1"/>
    <property type="molecule type" value="Genomic_DNA"/>
</dbReference>
<dbReference type="FunFam" id="3.40.250.10:FF:000051">
    <property type="entry name" value="Protein tyrosine phosphatase (Pyp1), putative"/>
    <property type="match status" value="1"/>
</dbReference>
<dbReference type="InterPro" id="IPR003595">
    <property type="entry name" value="Tyr_Pase_cat"/>
</dbReference>
<dbReference type="PROSITE" id="PS50056">
    <property type="entry name" value="TYR_PHOSPHATASE_2"/>
    <property type="match status" value="1"/>
</dbReference>
<feature type="region of interest" description="Disordered" evidence="3">
    <location>
        <begin position="861"/>
        <end position="912"/>
    </location>
</feature>
<dbReference type="PROSITE" id="PS50055">
    <property type="entry name" value="TYR_PHOSPHATASE_PTP"/>
    <property type="match status" value="1"/>
</dbReference>
<feature type="region of interest" description="Disordered" evidence="3">
    <location>
        <begin position="691"/>
        <end position="718"/>
    </location>
</feature>
<dbReference type="EC" id="3.1.3.48" evidence="2"/>
<reference evidence="7" key="2">
    <citation type="submission" date="2023-05" db="EMBL/GenBank/DDBJ databases">
        <authorList>
            <consortium name="Lawrence Berkeley National Laboratory"/>
            <person name="Steindorff A."/>
            <person name="Hensen N."/>
            <person name="Bonometti L."/>
            <person name="Westerberg I."/>
            <person name="Brannstrom I.O."/>
            <person name="Guillou S."/>
            <person name="Cros-Aarteil S."/>
            <person name="Calhoun S."/>
            <person name="Haridas S."/>
            <person name="Kuo A."/>
            <person name="Mondo S."/>
            <person name="Pangilinan J."/>
            <person name="Riley R."/>
            <person name="Labutti K."/>
            <person name="Andreopoulos B."/>
            <person name="Lipzen A."/>
            <person name="Chen C."/>
            <person name="Yanf M."/>
            <person name="Daum C."/>
            <person name="Ng V."/>
            <person name="Clum A."/>
            <person name="Ohm R."/>
            <person name="Martin F."/>
            <person name="Silar P."/>
            <person name="Natvig D."/>
            <person name="Lalanne C."/>
            <person name="Gautier V."/>
            <person name="Ament-Velasquez S.L."/>
            <person name="Kruys A."/>
            <person name="Hutchinson M.I."/>
            <person name="Powell A.J."/>
            <person name="Barry K."/>
            <person name="Miller A.N."/>
            <person name="Grigoriev I.V."/>
            <person name="Debuchy R."/>
            <person name="Gladieux P."/>
            <person name="Thoren M.H."/>
            <person name="Johannesson H."/>
        </authorList>
    </citation>
    <scope>NUCLEOTIDE SEQUENCE</scope>
    <source>
        <strain evidence="7">CBS 123565</strain>
    </source>
</reference>
<dbReference type="CDD" id="cd18533">
    <property type="entry name" value="PTP_fungal"/>
    <property type="match status" value="1"/>
</dbReference>
<protein>
    <recommendedName>
        <fullName evidence="2">protein-tyrosine-phosphatase</fullName>
        <ecNumber evidence="2">3.1.3.48</ecNumber>
    </recommendedName>
</protein>
<dbReference type="Gene3D" id="3.40.250.10">
    <property type="entry name" value="Rhodanese-like domain"/>
    <property type="match status" value="1"/>
</dbReference>
<reference evidence="7" key="1">
    <citation type="journal article" date="2023" name="Mol. Phylogenet. Evol.">
        <title>Genome-scale phylogeny and comparative genomics of the fungal order Sordariales.</title>
        <authorList>
            <person name="Hensen N."/>
            <person name="Bonometti L."/>
            <person name="Westerberg I."/>
            <person name="Brannstrom I.O."/>
            <person name="Guillou S."/>
            <person name="Cros-Aarteil S."/>
            <person name="Calhoun S."/>
            <person name="Haridas S."/>
            <person name="Kuo A."/>
            <person name="Mondo S."/>
            <person name="Pangilinan J."/>
            <person name="Riley R."/>
            <person name="LaButti K."/>
            <person name="Andreopoulos B."/>
            <person name="Lipzen A."/>
            <person name="Chen C."/>
            <person name="Yan M."/>
            <person name="Daum C."/>
            <person name="Ng V."/>
            <person name="Clum A."/>
            <person name="Steindorff A."/>
            <person name="Ohm R.A."/>
            <person name="Martin F."/>
            <person name="Silar P."/>
            <person name="Natvig D.O."/>
            <person name="Lalanne C."/>
            <person name="Gautier V."/>
            <person name="Ament-Velasquez S.L."/>
            <person name="Kruys A."/>
            <person name="Hutchinson M.I."/>
            <person name="Powell A.J."/>
            <person name="Barry K."/>
            <person name="Miller A.N."/>
            <person name="Grigoriev I.V."/>
            <person name="Debuchy R."/>
            <person name="Gladieux P."/>
            <person name="Hiltunen Thoren M."/>
            <person name="Johannesson H."/>
        </authorList>
    </citation>
    <scope>NUCLEOTIDE SEQUENCE</scope>
    <source>
        <strain evidence="7">CBS 123565</strain>
    </source>
</reference>
<dbReference type="Pfam" id="PF00102">
    <property type="entry name" value="Y_phosphatase"/>
    <property type="match status" value="2"/>
</dbReference>
<dbReference type="InterPro" id="IPR000242">
    <property type="entry name" value="PTP_cat"/>
</dbReference>
<proteinExistence type="inferred from homology"/>
<dbReference type="InterPro" id="IPR000387">
    <property type="entry name" value="Tyr_Pase_dom"/>
</dbReference>
<sequence>MTPSEHRVNDRTTYYTMKTPPGLVPAAGAQGLGRARSNSQSYVSCKPTTSPMPSPRVPHPSRLSPGGARPGGPDPRATSPNYFGLAVDPIADPRDSAKLPLENWSSPSSSVKSFAAALPKQMPLDANPDFEAFRRQIDANRARAAFSLSASHFTIQAGGPLTPPAPTPSTLHRPRPPRWHTQGHDGSDFPWPRPQRLGAASSGVVDVPAGKADRDVDSLQEDSAYVSGDSKHSSSVSLNPRFFANTGTMGKHETPSSSIQSSFPGLGQGGFNLAMPKINTRPSPQPPARGKADSPFTNPRQQPVAREMPGAGGPTMMSPAELKDLLEKDQGATVLLLDLRVSPQFAQSRVKGAMNLCIPTTLLKRATFNLQKLQQTFQADGDQDKFANWRDASHLVVYDASSLDTRDAVSGLNMIKKFTNEGYSGPTSILRGGFNAVSAAYPGLIDRSSGWPSPDPSLGTSSVSGGKRTNLPAVIGGVLLPNASNIANPFFNNIRQNQDLVDGVGQMEIGMPSGLAQDSLPRWLRDATEAGDHGKRVSDKFLRIELLEQARMRDAYSSFKSATTVQEEAARVRLSGIEKGGKNRYKDILPFEHARVRLQGRPEGGCDYVNASHIQAKRSYKRYIASQGPLPATFEDFWSVVWDQDVRVIVMLTAESEGGQLKCHPYWKGNDFGPIKLRVLSEKKISLDIDGRRAPSGAAGTTTSTAANDDCSASDACPTEGARRRATTAVDPVAQTSNPFNFNPQPSGAAETPHVVIRKFALSHAAHPFLPIREITQLHYPSWPDFGAPAQPSHLLALVELANVMQRATAPAGGPRTLDDRPESNEHARPMLVHCSAGCGRTGAFCTVDSVMDMLKRQRLHTMAQATSRQGDGSNGAQGPALRRDSEGDVEMDGCKAEHSHSANSSGNNPGIDTSWLADDSIDLISHTVEDFRGQRLSMVQSLRQFVLCYETILEWILRVQQHDSAAPGTRGRGRSGSLTF</sequence>